<protein>
    <submittedName>
        <fullName evidence="2">Uncharacterized protein</fullName>
    </submittedName>
</protein>
<keyword evidence="1" id="KW-0472">Membrane</keyword>
<feature type="transmembrane region" description="Helical" evidence="1">
    <location>
        <begin position="7"/>
        <end position="30"/>
    </location>
</feature>
<dbReference type="KEGG" id="frc:KX01_136"/>
<accession>A0A1J0KW43</accession>
<evidence type="ECO:0000313" key="2">
    <source>
        <dbReference type="EMBL" id="APC97830.1"/>
    </source>
</evidence>
<keyword evidence="1" id="KW-0812">Transmembrane</keyword>
<dbReference type="OrthoDB" id="7058856at2"/>
<sequence length="349" mass="39873">MLFQKKLIALIIIIISIGLSLETIIAAHHYEASPLDIVKNEKNNPLGHKPYAQVLITANECHNYQVLINDFPIYSDNNTEGTIIPINPYISNGTNTFSITSENGSYREDKICKVSVIFQIKSTDQKDSEALEITKLVFNGYPTESIKESSEKELLGFNGTSFEKDTNGYILVSRPRFQHGDFYYGYNNETKKREYMPGTKISQNVKLPIDLKDWKWLHRAVKIQNDSQTKKEIMAIYKEIWADIHRGDWSKLEKIFASKDRKLSEVYYTKIDTSNEIKNEINSGHYVKELNDETIKNDVFINIYGEGYVAEATFANGDNILQFNAPSGTASNSYNVIFAKIDGEFKVVR</sequence>
<organism evidence="2 3">
    <name type="scientific">Francisella frigiditurris</name>
    <dbReference type="NCBI Taxonomy" id="1542390"/>
    <lineage>
        <taxon>Bacteria</taxon>
        <taxon>Pseudomonadati</taxon>
        <taxon>Pseudomonadota</taxon>
        <taxon>Gammaproteobacteria</taxon>
        <taxon>Thiotrichales</taxon>
        <taxon>Francisellaceae</taxon>
        <taxon>Francisella</taxon>
    </lineage>
</organism>
<dbReference type="AlphaFoldDB" id="A0A1J0KW43"/>
<name>A0A1J0KW43_9GAMM</name>
<dbReference type="Proteomes" id="UP000182521">
    <property type="component" value="Chromosome"/>
</dbReference>
<dbReference type="RefSeq" id="WP_071663165.1">
    <property type="nucleotide sequence ID" value="NZ_CP009654.1"/>
</dbReference>
<keyword evidence="1" id="KW-1133">Transmembrane helix</keyword>
<reference evidence="3" key="1">
    <citation type="submission" date="2014-10" db="EMBL/GenBank/DDBJ databases">
        <authorList>
            <person name="Kuske C.R."/>
            <person name="Challacombe J.F."/>
            <person name="Daligault H.E."/>
            <person name="Davenport K.W."/>
            <person name="Johnson S.L."/>
            <person name="Siddaramappa S."/>
            <person name="Petersen J.M."/>
        </authorList>
    </citation>
    <scope>NUCLEOTIDE SEQUENCE [LARGE SCALE GENOMIC DNA]</scope>
    <source>
        <strain evidence="3">CA97-1460</strain>
    </source>
</reference>
<keyword evidence="3" id="KW-1185">Reference proteome</keyword>
<dbReference type="EMBL" id="CP009654">
    <property type="protein sequence ID" value="APC97830.1"/>
    <property type="molecule type" value="Genomic_DNA"/>
</dbReference>
<gene>
    <name evidence="2" type="ORF">KX01_136</name>
</gene>
<proteinExistence type="predicted"/>
<evidence type="ECO:0000313" key="3">
    <source>
        <dbReference type="Proteomes" id="UP000182521"/>
    </source>
</evidence>
<evidence type="ECO:0000256" key="1">
    <source>
        <dbReference type="SAM" id="Phobius"/>
    </source>
</evidence>
<dbReference type="STRING" id="1542390.KX01_136"/>